<dbReference type="Proteomes" id="UP001205311">
    <property type="component" value="Unassembled WGS sequence"/>
</dbReference>
<dbReference type="Gene3D" id="6.10.140.2180">
    <property type="match status" value="1"/>
</dbReference>
<protein>
    <submittedName>
        <fullName evidence="1">Uncharacterized protein</fullName>
    </submittedName>
</protein>
<dbReference type="EMBL" id="JAMTCP010000046">
    <property type="protein sequence ID" value="MCP2261677.1"/>
    <property type="molecule type" value="Genomic_DNA"/>
</dbReference>
<comment type="caution">
    <text evidence="1">The sequence shown here is derived from an EMBL/GenBank/DDBJ whole genome shotgun (WGS) entry which is preliminary data.</text>
</comment>
<proteinExistence type="predicted"/>
<name>A0ABT1I1M1_STRSD</name>
<evidence type="ECO:0000313" key="1">
    <source>
        <dbReference type="EMBL" id="MCP2261677.1"/>
    </source>
</evidence>
<keyword evidence="2" id="KW-1185">Reference proteome</keyword>
<evidence type="ECO:0000313" key="2">
    <source>
        <dbReference type="Proteomes" id="UP001205311"/>
    </source>
</evidence>
<organism evidence="1 2">
    <name type="scientific">Streptoalloteichus tenebrarius (strain ATCC 17920 / DSM 40477 / JCM 4838 / CBS 697.72 / NBRC 16177 / NCIMB 11028 / NRRL B-12390 / A12253. 1 / ISP 5477)</name>
    <name type="common">Streptomyces tenebrarius</name>
    <dbReference type="NCBI Taxonomy" id="1933"/>
    <lineage>
        <taxon>Bacteria</taxon>
        <taxon>Bacillati</taxon>
        <taxon>Actinomycetota</taxon>
        <taxon>Actinomycetes</taxon>
        <taxon>Pseudonocardiales</taxon>
        <taxon>Pseudonocardiaceae</taxon>
        <taxon>Streptoalloteichus</taxon>
    </lineage>
</organism>
<sequence>MAALVAEFDAYLGRGRADLASDLVGYRQHAVWSSREELLQMISELRAVIAPRLTHRATEDRARYLLSPIPFPAEEPAADSD</sequence>
<reference evidence="1 2" key="1">
    <citation type="submission" date="2022-06" db="EMBL/GenBank/DDBJ databases">
        <title>Genomic Encyclopedia of Archaeal and Bacterial Type Strains, Phase II (KMG-II): from individual species to whole genera.</title>
        <authorList>
            <person name="Goeker M."/>
        </authorList>
    </citation>
    <scope>NUCLEOTIDE SEQUENCE [LARGE SCALE GENOMIC DNA]</scope>
    <source>
        <strain evidence="1 2">DSM 40477</strain>
    </source>
</reference>
<gene>
    <name evidence="1" type="ORF">LX15_005403</name>
</gene>
<accession>A0ABT1I1M1</accession>